<evidence type="ECO:0000313" key="1">
    <source>
        <dbReference type="EMBL" id="KAI8025601.1"/>
    </source>
</evidence>
<dbReference type="EMBL" id="CM045760">
    <property type="protein sequence ID" value="KAI8025601.1"/>
    <property type="molecule type" value="Genomic_DNA"/>
</dbReference>
<sequence length="157" mass="16950">MVATPPPLLISVISLLPPLKSKISKQQKPNSASTPALPSNSHSEGLISLAAIQASCFSFRDNHQSRYVSNRDKTREFVSGFTGSAGLALTTRNEVLLWTDGRYFLQAALELSDQGKLMHGRRPSCGCLDGRSITLVSPLSPSPPTSLALGFRFHLTD</sequence>
<gene>
    <name evidence="1" type="ORF">LOK49_LG02G00426</name>
</gene>
<proteinExistence type="predicted"/>
<name>A0ACC0IN71_9ERIC</name>
<comment type="caution">
    <text evidence="1">The sequence shown here is derived from an EMBL/GenBank/DDBJ whole genome shotgun (WGS) entry which is preliminary data.</text>
</comment>
<accession>A0ACC0IN71</accession>
<protein>
    <submittedName>
        <fullName evidence="1">Aminopeptidase P1</fullName>
    </submittedName>
</protein>
<keyword evidence="1" id="KW-0378">Hydrolase</keyword>
<reference evidence="1 2" key="1">
    <citation type="journal article" date="2022" name="Plant J.">
        <title>Chromosome-level genome of Camellia lanceoleosa provides a valuable resource for understanding genome evolution and self-incompatibility.</title>
        <authorList>
            <person name="Gong W."/>
            <person name="Xiao S."/>
            <person name="Wang L."/>
            <person name="Liao Z."/>
            <person name="Chang Y."/>
            <person name="Mo W."/>
            <person name="Hu G."/>
            <person name="Li W."/>
            <person name="Zhao G."/>
            <person name="Zhu H."/>
            <person name="Hu X."/>
            <person name="Ji K."/>
            <person name="Xiang X."/>
            <person name="Song Q."/>
            <person name="Yuan D."/>
            <person name="Jin S."/>
            <person name="Zhang L."/>
        </authorList>
    </citation>
    <scope>NUCLEOTIDE SEQUENCE [LARGE SCALE GENOMIC DNA]</scope>
    <source>
        <strain evidence="1">SQ_2022a</strain>
    </source>
</reference>
<organism evidence="1 2">
    <name type="scientific">Camellia lanceoleosa</name>
    <dbReference type="NCBI Taxonomy" id="1840588"/>
    <lineage>
        <taxon>Eukaryota</taxon>
        <taxon>Viridiplantae</taxon>
        <taxon>Streptophyta</taxon>
        <taxon>Embryophyta</taxon>
        <taxon>Tracheophyta</taxon>
        <taxon>Spermatophyta</taxon>
        <taxon>Magnoliopsida</taxon>
        <taxon>eudicotyledons</taxon>
        <taxon>Gunneridae</taxon>
        <taxon>Pentapetalae</taxon>
        <taxon>asterids</taxon>
        <taxon>Ericales</taxon>
        <taxon>Theaceae</taxon>
        <taxon>Camellia</taxon>
    </lineage>
</organism>
<evidence type="ECO:0000313" key="2">
    <source>
        <dbReference type="Proteomes" id="UP001060215"/>
    </source>
</evidence>
<dbReference type="Proteomes" id="UP001060215">
    <property type="component" value="Chromosome 3"/>
</dbReference>
<keyword evidence="1" id="KW-0031">Aminopeptidase</keyword>
<keyword evidence="1" id="KW-0645">Protease</keyword>
<keyword evidence="2" id="KW-1185">Reference proteome</keyword>